<evidence type="ECO:0000313" key="11">
    <source>
        <dbReference type="EMBL" id="CAH0104078.1"/>
    </source>
</evidence>
<evidence type="ECO:0000256" key="4">
    <source>
        <dbReference type="ARBA" id="ARBA00023054"/>
    </source>
</evidence>
<feature type="region of interest" description="Disordered" evidence="9">
    <location>
        <begin position="753"/>
        <end position="807"/>
    </location>
</feature>
<dbReference type="GO" id="GO:0051301">
    <property type="term" value="P:cell division"/>
    <property type="evidence" value="ECO:0007669"/>
    <property type="project" value="UniProtKB-KW"/>
</dbReference>
<dbReference type="OrthoDB" id="416553at2759"/>
<feature type="compositionally biased region" description="Gly residues" evidence="9">
    <location>
        <begin position="12"/>
        <end position="21"/>
    </location>
</feature>
<dbReference type="Gene3D" id="3.40.50.300">
    <property type="entry name" value="P-loop containing nucleotide triphosphate hydrolases"/>
    <property type="match status" value="1"/>
</dbReference>
<name>A0A8J2WJ84_9CRUS</name>
<dbReference type="CDD" id="cd01850">
    <property type="entry name" value="CDC_Septin"/>
    <property type="match status" value="1"/>
</dbReference>
<gene>
    <name evidence="11" type="ORF">DGAL_LOCUS6790</name>
</gene>
<keyword evidence="12" id="KW-1185">Reference proteome</keyword>
<accession>A0A8J2WJ84</accession>
<dbReference type="GO" id="GO:0005856">
    <property type="term" value="C:cytoskeleton"/>
    <property type="evidence" value="ECO:0007669"/>
    <property type="project" value="UniProtKB-ARBA"/>
</dbReference>
<keyword evidence="4 8" id="KW-0175">Coiled coil</keyword>
<organism evidence="11 12">
    <name type="scientific">Daphnia galeata</name>
    <dbReference type="NCBI Taxonomy" id="27404"/>
    <lineage>
        <taxon>Eukaryota</taxon>
        <taxon>Metazoa</taxon>
        <taxon>Ecdysozoa</taxon>
        <taxon>Arthropoda</taxon>
        <taxon>Crustacea</taxon>
        <taxon>Branchiopoda</taxon>
        <taxon>Diplostraca</taxon>
        <taxon>Cladocera</taxon>
        <taxon>Anomopoda</taxon>
        <taxon>Daphniidae</taxon>
        <taxon>Daphnia</taxon>
    </lineage>
</organism>
<keyword evidence="2" id="KW-0132">Cell division</keyword>
<evidence type="ECO:0000259" key="10">
    <source>
        <dbReference type="PROSITE" id="PS51719"/>
    </source>
</evidence>
<evidence type="ECO:0000256" key="8">
    <source>
        <dbReference type="SAM" id="Coils"/>
    </source>
</evidence>
<evidence type="ECO:0000256" key="5">
    <source>
        <dbReference type="ARBA" id="ARBA00023134"/>
    </source>
</evidence>
<dbReference type="Pfam" id="PF00735">
    <property type="entry name" value="Septin"/>
    <property type="match status" value="1"/>
</dbReference>
<feature type="compositionally biased region" description="Low complexity" evidence="9">
    <location>
        <begin position="213"/>
        <end position="240"/>
    </location>
</feature>
<feature type="compositionally biased region" description="Low complexity" evidence="9">
    <location>
        <begin position="175"/>
        <end position="187"/>
    </location>
</feature>
<proteinExistence type="inferred from homology"/>
<feature type="region of interest" description="Disordered" evidence="9">
    <location>
        <begin position="155"/>
        <end position="187"/>
    </location>
</feature>
<comment type="similarity">
    <text evidence="7">Belongs to the TRAFAC class TrmE-Era-EngA-EngB-Septin-like GTPase superfamily. Septin GTPase family.</text>
</comment>
<dbReference type="GO" id="GO:0032154">
    <property type="term" value="C:cleavage furrow"/>
    <property type="evidence" value="ECO:0007669"/>
    <property type="project" value="UniProtKB-SubCell"/>
</dbReference>
<dbReference type="AlphaFoldDB" id="A0A8J2WJ84"/>
<evidence type="ECO:0000256" key="7">
    <source>
        <dbReference type="RuleBase" id="RU004560"/>
    </source>
</evidence>
<evidence type="ECO:0000256" key="3">
    <source>
        <dbReference type="ARBA" id="ARBA00022741"/>
    </source>
</evidence>
<feature type="compositionally biased region" description="Low complexity" evidence="9">
    <location>
        <begin position="262"/>
        <end position="289"/>
    </location>
</feature>
<feature type="region of interest" description="Disordered" evidence="9">
    <location>
        <begin position="262"/>
        <end position="300"/>
    </location>
</feature>
<keyword evidence="3 7" id="KW-0547">Nucleotide-binding</keyword>
<evidence type="ECO:0000256" key="1">
    <source>
        <dbReference type="ARBA" id="ARBA00004626"/>
    </source>
</evidence>
<sequence>MMSEQTAMMSSDGGGGGGVVGSGAAVAAAATRRERLRRPLPNPPEPNRGSVAQSTAAAAAAAAGVRGVVASRLAAMASAGSPISSVTSSSSSAAISSTTTLNAGGTTTTTATTNGDNNFPHKLTTSYSVDSNSRIPSYRLSSLDRLAQRQRLFETTTATSVQPNGLPTAHPPPTSSSSSSTSSFSSATNVAIGDTHALQSKREMFFKSETLPAGAGLSGSSSATASTTNNATPASSATGAQQPVGNIASLKESLLANKENHTTATTTSGGPQTSSSSTTLTGSISNNSSHGSVPGLASTGSKVEALKRELTDDSSSSSSSSSNRAILRDRLAEKGPAPSPPVINKTREVDYVGFAKFRDKNVYRRAVKKGFEFTLMVVGESGLGKSTLINSMFLADIYSPEYPGPSHRIKKTVQVEQCQALLKENGVNLTLTVVDTPGFGDAVDNSNWCVWQPIVDYIESKYEEYLNAESRVQRQPMRDHRVHVCLYFIQPSGHGLKPLDIEFMKRLHDKVNIIPVLAKADTMTPDECTYFKKQVLNEIAQHKIKIYEFPDVDDEELRKSQRALRERVPFAVVGSNTVVEVDGRKIRGRRYPWGVVEVENMEHCDFIALRNMLIRTHMTDLKEVTNNVHYENFRCRKLAGVGVTANDGTLGKSNRISNKNPLAQMEEERRDHEAKMKKMEQEMEQVFEMKVKEKTQKLKDSETDLQRRHEQTLRSLEAQKLELEEKRKAFENEKLAWENASGLTLEEMRRRSLEANSREGLTGADEPKRSISGAAIRFKRSLSLRTASKPETYSQHQPAANQECKQQ</sequence>
<evidence type="ECO:0000256" key="9">
    <source>
        <dbReference type="SAM" id="MobiDB-lite"/>
    </source>
</evidence>
<evidence type="ECO:0000256" key="6">
    <source>
        <dbReference type="ARBA" id="ARBA00023306"/>
    </source>
</evidence>
<dbReference type="PROSITE" id="PS51719">
    <property type="entry name" value="G_SEPTIN"/>
    <property type="match status" value="1"/>
</dbReference>
<reference evidence="11" key="1">
    <citation type="submission" date="2021-11" db="EMBL/GenBank/DDBJ databases">
        <authorList>
            <person name="Schell T."/>
        </authorList>
    </citation>
    <scope>NUCLEOTIDE SEQUENCE</scope>
    <source>
        <strain evidence="11">M5</strain>
    </source>
</reference>
<dbReference type="InterPro" id="IPR027417">
    <property type="entry name" value="P-loop_NTPase"/>
</dbReference>
<dbReference type="SUPFAM" id="SSF52540">
    <property type="entry name" value="P-loop containing nucleoside triphosphate hydrolases"/>
    <property type="match status" value="1"/>
</dbReference>
<dbReference type="EMBL" id="CAKKLH010000124">
    <property type="protein sequence ID" value="CAH0104078.1"/>
    <property type="molecule type" value="Genomic_DNA"/>
</dbReference>
<feature type="compositionally biased region" description="Polar residues" evidence="9">
    <location>
        <begin position="783"/>
        <end position="807"/>
    </location>
</feature>
<dbReference type="Proteomes" id="UP000789390">
    <property type="component" value="Unassembled WGS sequence"/>
</dbReference>
<comment type="subcellular location">
    <subcellularLocation>
        <location evidence="1">Cleavage furrow</location>
    </subcellularLocation>
</comment>
<feature type="coiled-coil region" evidence="8">
    <location>
        <begin position="662"/>
        <end position="740"/>
    </location>
</feature>
<evidence type="ECO:0000256" key="2">
    <source>
        <dbReference type="ARBA" id="ARBA00022618"/>
    </source>
</evidence>
<feature type="domain" description="Septin-type G" evidence="10">
    <location>
        <begin position="369"/>
        <end position="640"/>
    </location>
</feature>
<keyword evidence="5 7" id="KW-0342">GTP-binding</keyword>
<evidence type="ECO:0000313" key="12">
    <source>
        <dbReference type="Proteomes" id="UP000789390"/>
    </source>
</evidence>
<dbReference type="GO" id="GO:0005525">
    <property type="term" value="F:GTP binding"/>
    <property type="evidence" value="ECO:0007669"/>
    <property type="project" value="UniProtKB-KW"/>
</dbReference>
<protein>
    <recommendedName>
        <fullName evidence="10">Septin-type G domain-containing protein</fullName>
    </recommendedName>
</protein>
<feature type="region of interest" description="Disordered" evidence="9">
    <location>
        <begin position="1"/>
        <end position="53"/>
    </location>
</feature>
<feature type="compositionally biased region" description="Low complexity" evidence="9">
    <location>
        <begin position="98"/>
        <end position="115"/>
    </location>
</feature>
<feature type="compositionally biased region" description="Polar residues" evidence="9">
    <location>
        <begin position="155"/>
        <end position="165"/>
    </location>
</feature>
<feature type="region of interest" description="Disordered" evidence="9">
    <location>
        <begin position="98"/>
        <end position="120"/>
    </location>
</feature>
<dbReference type="FunFam" id="3.40.50.300:FF:000162">
    <property type="entry name" value="septin-7 isoform X1"/>
    <property type="match status" value="1"/>
</dbReference>
<dbReference type="InterPro" id="IPR030379">
    <property type="entry name" value="G_SEPTIN_dom"/>
</dbReference>
<dbReference type="InterPro" id="IPR016491">
    <property type="entry name" value="Septin"/>
</dbReference>
<keyword evidence="6" id="KW-0131">Cell cycle</keyword>
<feature type="region of interest" description="Disordered" evidence="9">
    <location>
        <begin position="213"/>
        <end position="243"/>
    </location>
</feature>
<comment type="caution">
    <text evidence="11">The sequence shown here is derived from an EMBL/GenBank/DDBJ whole genome shotgun (WGS) entry which is preliminary data.</text>
</comment>
<dbReference type="PANTHER" id="PTHR18884">
    <property type="entry name" value="SEPTIN"/>
    <property type="match status" value="1"/>
</dbReference>